<evidence type="ECO:0000256" key="2">
    <source>
        <dbReference type="ARBA" id="ARBA00022692"/>
    </source>
</evidence>
<evidence type="ECO:0000256" key="1">
    <source>
        <dbReference type="ARBA" id="ARBA00004141"/>
    </source>
</evidence>
<comment type="similarity">
    <text evidence="5">Belongs to the 4-toluene sulfonate uptake permease (TSUP) (TC 2.A.102) family.</text>
</comment>
<evidence type="ECO:0000256" key="3">
    <source>
        <dbReference type="ARBA" id="ARBA00022989"/>
    </source>
</evidence>
<evidence type="ECO:0000313" key="7">
    <source>
        <dbReference type="Proteomes" id="UP000238642"/>
    </source>
</evidence>
<dbReference type="GO" id="GO:0005886">
    <property type="term" value="C:plasma membrane"/>
    <property type="evidence" value="ECO:0007669"/>
    <property type="project" value="UniProtKB-SubCell"/>
</dbReference>
<dbReference type="RefSeq" id="WP_105725906.1">
    <property type="nucleotide sequence ID" value="NZ_PVBS01000002.1"/>
</dbReference>
<keyword evidence="2 5" id="KW-0812">Transmembrane</keyword>
<protein>
    <recommendedName>
        <fullName evidence="5">Probable membrane transporter protein</fullName>
    </recommendedName>
</protein>
<proteinExistence type="inferred from homology"/>
<reference evidence="6 7" key="1">
    <citation type="submission" date="2018-02" db="EMBL/GenBank/DDBJ databases">
        <title>The draft genome of Sphingobacterium gobiense H7.</title>
        <authorList>
            <person name="Li L."/>
            <person name="Liu L."/>
            <person name="Zhang X."/>
            <person name="Wang T."/>
            <person name="Liang L."/>
        </authorList>
    </citation>
    <scope>NUCLEOTIDE SEQUENCE [LARGE SCALE GENOMIC DNA]</scope>
    <source>
        <strain evidence="6 7">ACCC 05757</strain>
    </source>
</reference>
<dbReference type="PANTHER" id="PTHR43701">
    <property type="entry name" value="MEMBRANE TRANSPORTER PROTEIN MJ0441-RELATED"/>
    <property type="match status" value="1"/>
</dbReference>
<keyword evidence="3 5" id="KW-1133">Transmembrane helix</keyword>
<feature type="transmembrane region" description="Helical" evidence="5">
    <location>
        <begin position="221"/>
        <end position="240"/>
    </location>
</feature>
<evidence type="ECO:0000256" key="5">
    <source>
        <dbReference type="RuleBase" id="RU363041"/>
    </source>
</evidence>
<feature type="transmembrane region" description="Helical" evidence="5">
    <location>
        <begin position="125"/>
        <end position="147"/>
    </location>
</feature>
<feature type="transmembrane region" description="Helical" evidence="5">
    <location>
        <begin position="41"/>
        <end position="59"/>
    </location>
</feature>
<feature type="transmembrane region" description="Helical" evidence="5">
    <location>
        <begin position="196"/>
        <end position="215"/>
    </location>
</feature>
<sequence>MELYYIAFVLFVVGFLYASVGHGGASGYIAVFSIFSIPVAQYKPLILMLNMLVASTGFIQFRRAGYFRWSTCWPFLITSIPTAFLGARYALEGKVYFILLGLALILPIIRLLGITPKEHPERKTVNITLALFIGAIIGLLSGMLHIGGGIFLSPLLILLGWANAKEAAATSAIFITLNSFSGLLGNTTPIYIDTSFAIWFCAAAAGGFTGAYFGSARFPMATVRSLLSAVLLIACCKLLFFI</sequence>
<dbReference type="InterPro" id="IPR002781">
    <property type="entry name" value="TM_pro_TauE-like"/>
</dbReference>
<comment type="caution">
    <text evidence="6">The sequence shown here is derived from an EMBL/GenBank/DDBJ whole genome shotgun (WGS) entry which is preliminary data.</text>
</comment>
<name>A0A2S9JLV7_9SPHI</name>
<dbReference type="Pfam" id="PF01925">
    <property type="entry name" value="TauE"/>
    <property type="match status" value="1"/>
</dbReference>
<dbReference type="Proteomes" id="UP000238642">
    <property type="component" value="Unassembled WGS sequence"/>
</dbReference>
<dbReference type="EMBL" id="PVBS01000002">
    <property type="protein sequence ID" value="PRD53979.1"/>
    <property type="molecule type" value="Genomic_DNA"/>
</dbReference>
<dbReference type="AlphaFoldDB" id="A0A2S9JLV7"/>
<keyword evidence="7" id="KW-1185">Reference proteome</keyword>
<organism evidence="6 7">
    <name type="scientific">Sphingobacterium gobiense</name>
    <dbReference type="NCBI Taxonomy" id="1382456"/>
    <lineage>
        <taxon>Bacteria</taxon>
        <taxon>Pseudomonadati</taxon>
        <taxon>Bacteroidota</taxon>
        <taxon>Sphingobacteriia</taxon>
        <taxon>Sphingobacteriales</taxon>
        <taxon>Sphingobacteriaceae</taxon>
        <taxon>Sphingobacterium</taxon>
    </lineage>
</organism>
<feature type="transmembrane region" description="Helical" evidence="5">
    <location>
        <begin position="7"/>
        <end position="35"/>
    </location>
</feature>
<accession>A0A2S9JLV7</accession>
<evidence type="ECO:0000256" key="4">
    <source>
        <dbReference type="ARBA" id="ARBA00023136"/>
    </source>
</evidence>
<dbReference type="OrthoDB" id="560496at2"/>
<comment type="subcellular location">
    <subcellularLocation>
        <location evidence="5">Cell membrane</location>
        <topology evidence="5">Multi-pass membrane protein</topology>
    </subcellularLocation>
    <subcellularLocation>
        <location evidence="1">Membrane</location>
        <topology evidence="1">Multi-pass membrane protein</topology>
    </subcellularLocation>
</comment>
<gene>
    <name evidence="6" type="ORF">C5749_10755</name>
</gene>
<dbReference type="InterPro" id="IPR051598">
    <property type="entry name" value="TSUP/Inactive_protease-like"/>
</dbReference>
<evidence type="ECO:0000313" key="6">
    <source>
        <dbReference type="EMBL" id="PRD53979.1"/>
    </source>
</evidence>
<feature type="transmembrane region" description="Helical" evidence="5">
    <location>
        <begin position="167"/>
        <end position="184"/>
    </location>
</feature>
<keyword evidence="5" id="KW-1003">Cell membrane</keyword>
<feature type="transmembrane region" description="Helical" evidence="5">
    <location>
        <begin position="95"/>
        <end position="113"/>
    </location>
</feature>
<feature type="transmembrane region" description="Helical" evidence="5">
    <location>
        <begin position="71"/>
        <end position="89"/>
    </location>
</feature>
<keyword evidence="4 5" id="KW-0472">Membrane</keyword>
<dbReference type="PANTHER" id="PTHR43701:SF5">
    <property type="entry name" value="MEMBRANE TRANSPORTER PROTEIN-RELATED"/>
    <property type="match status" value="1"/>
</dbReference>